<organism evidence="1 2">
    <name type="scientific">Vermiconidia calcicola</name>
    <dbReference type="NCBI Taxonomy" id="1690605"/>
    <lineage>
        <taxon>Eukaryota</taxon>
        <taxon>Fungi</taxon>
        <taxon>Dikarya</taxon>
        <taxon>Ascomycota</taxon>
        <taxon>Pezizomycotina</taxon>
        <taxon>Dothideomycetes</taxon>
        <taxon>Dothideomycetidae</taxon>
        <taxon>Mycosphaerellales</taxon>
        <taxon>Extremaceae</taxon>
        <taxon>Vermiconidia</taxon>
    </lineage>
</organism>
<dbReference type="EMBL" id="JAUTXU010000015">
    <property type="protein sequence ID" value="KAK3721953.1"/>
    <property type="molecule type" value="Genomic_DNA"/>
</dbReference>
<evidence type="ECO:0000313" key="1">
    <source>
        <dbReference type="EMBL" id="KAK3721953.1"/>
    </source>
</evidence>
<dbReference type="Proteomes" id="UP001281147">
    <property type="component" value="Unassembled WGS sequence"/>
</dbReference>
<proteinExistence type="predicted"/>
<name>A0ACC3NRZ4_9PEZI</name>
<accession>A0ACC3NRZ4</accession>
<evidence type="ECO:0000313" key="2">
    <source>
        <dbReference type="Proteomes" id="UP001281147"/>
    </source>
</evidence>
<keyword evidence="2" id="KW-1185">Reference proteome</keyword>
<reference evidence="1" key="1">
    <citation type="submission" date="2023-07" db="EMBL/GenBank/DDBJ databases">
        <title>Black Yeasts Isolated from many extreme environments.</title>
        <authorList>
            <person name="Coleine C."/>
            <person name="Stajich J.E."/>
            <person name="Selbmann L."/>
        </authorList>
    </citation>
    <scope>NUCLEOTIDE SEQUENCE</scope>
    <source>
        <strain evidence="1">CCFEE 5714</strain>
    </source>
</reference>
<comment type="caution">
    <text evidence="1">The sequence shown here is derived from an EMBL/GenBank/DDBJ whole genome shotgun (WGS) entry which is preliminary data.</text>
</comment>
<sequence>MPSTSPGDVSTTPSPFVQILPGAPTSSLQSFDSFIFRHRRYIAYISGRQLDLLSSPTTLVQALTFDEDLVALASEPGTGKIAVASKGEIWVLEPLTEGWTKVWWEKTLLLVRVDPGDKAHCLSWGNDGEVLVGGSRQLSLFSTLPSSRTSAPEDGDSVEERRILWSKDVASPVWYAAFSPGANLIATCGRYDRLVKTWRRLSFEEGLFDYTYLPHPGAVTHLEWRPLDENSEERREIGVSGRCEEEPEVLYTLANDGLLRIWRSGGAHDLDILLLYTSVDLGSAIPQSPSLKMKGAPHSKAARYTFVLPSSRFNAAVAYAIGLQPGKLTHALEHLKEVSSKDPDVIITLDGHGRMSAWGLQSIGHKRRPDTPSGYSKQAFHIAHTEGLPLRIAEGVNARFHAWFEDSRFNILVHSFGGYMQWWRGAVETFFSPSAAGPERLEESAYWSGHLNGPIELLKGSDRSQCLVSCSSDQELATWAPGGHVGLHNRAVYSADGRVLDLAVVPSIDGTDMDATVLEQSPSDPRKLRVVIRDSGGRELDAKPYDLELGDDSAKWTVHQSEILGGGATVEQRLVALNSNGKGIRFQTTLTQSKNVILEDLMSISLPAPASEDPYVHAAAVLDSSDVEKIGIVCITRAGSLLLYHLRFLKNVDSGHPTLIATFESGIENATMMAVSNEFAAIVSSNRKELAVISLRDGYIEHRRSTESHIRHIVLSPDRNGLFAVGYDNSVDILAQGRYGHQDDMPPWVSVKHISIAGIGLTVGAMEWLGDGSLALAAGNGVLVSSNDVPIEEIHRDVQEAICTDSKTGKVLQLSHLSDHLKAPLPVWHPSVLSFIVQHGHWMLATVLIRNLSHKLKFWSEGDDLDALLDIPATQFYGTDTPAEGGLLDEGLVSDLKLQLEERDLPMVSRKEQQRLKRVVQAMGYCAEHVKSLDKGALRFLFSWRLTLLHMDAEPLPTGQPNGVPSKASPAIPEMHWREIAFAYHSTTQQSLLDILTMHYDNKITWNIARRLGLLAWLCDRQALEQIFEALAQSTYRATSPPDPINASLYFLALHKKPTLIALWRIATWHKEQRATMNFLRRDFTLQEHKTAARKNAYALMGKKRFDYAAAFFLLAEDPASATSVLASQCEDVLLAIAVGRLHGGDRSPVLRRLLEDRLMPNAMQTGNRWLMSWCHSILLEPDRAADALAAPLEGVRNWQQDDPDTLTLYGQLRKEESEFEYDAIMRAARILRRMGLWLSALELVSRWEFRRPTAGAAQARQLAAEVTPNGIHEDQQQAASMLDGFSHTSTALAHPSLPSMLDDFATLQPVKPPSEDAKAAREAKAAEMLKKLKAKKEGQPPAQLDEKVKPEPTQFKEPDANSLLDNFGF</sequence>
<protein>
    <submittedName>
        <fullName evidence="1">Regulator of (H+)-ATPase in vacuolar membrane</fullName>
    </submittedName>
</protein>
<gene>
    <name evidence="1" type="primary">RAV1_1</name>
    <name evidence="1" type="ORF">LTR37_002769</name>
</gene>